<dbReference type="InterPro" id="IPR025746">
    <property type="entry name" value="PilX_N_dom"/>
</dbReference>
<evidence type="ECO:0000313" key="3">
    <source>
        <dbReference type="EMBL" id="MCS3902959.1"/>
    </source>
</evidence>
<protein>
    <submittedName>
        <fullName evidence="3">Type IV pilus assembly protein PilX</fullName>
    </submittedName>
</protein>
<keyword evidence="4" id="KW-1185">Reference proteome</keyword>
<dbReference type="Proteomes" id="UP001204445">
    <property type="component" value="Unassembled WGS sequence"/>
</dbReference>
<gene>
    <name evidence="3" type="ORF">J2T55_000967</name>
</gene>
<proteinExistence type="predicted"/>
<evidence type="ECO:0000259" key="2">
    <source>
        <dbReference type="Pfam" id="PF14341"/>
    </source>
</evidence>
<organism evidence="3 4">
    <name type="scientific">Methylohalomonas lacus</name>
    <dbReference type="NCBI Taxonomy" id="398773"/>
    <lineage>
        <taxon>Bacteria</taxon>
        <taxon>Pseudomonadati</taxon>
        <taxon>Pseudomonadota</taxon>
        <taxon>Gammaproteobacteria</taxon>
        <taxon>Methylohalomonadales</taxon>
        <taxon>Methylohalomonadaceae</taxon>
        <taxon>Methylohalomonas</taxon>
    </lineage>
</organism>
<evidence type="ECO:0000259" key="1">
    <source>
        <dbReference type="Pfam" id="PF13681"/>
    </source>
</evidence>
<dbReference type="Pfam" id="PF14341">
    <property type="entry name" value="PilX_N"/>
    <property type="match status" value="1"/>
</dbReference>
<comment type="caution">
    <text evidence="3">The sequence shown here is derived from an EMBL/GenBank/DDBJ whole genome shotgun (WGS) entry which is preliminary data.</text>
</comment>
<dbReference type="AlphaFoldDB" id="A0AAE3HII7"/>
<name>A0AAE3HII7_9GAMM</name>
<evidence type="ECO:0000313" key="4">
    <source>
        <dbReference type="Proteomes" id="UP001204445"/>
    </source>
</evidence>
<dbReference type="RefSeq" id="WP_259054563.1">
    <property type="nucleotide sequence ID" value="NZ_JANUCT010000005.1"/>
</dbReference>
<dbReference type="EMBL" id="JANUCT010000005">
    <property type="protein sequence ID" value="MCS3902959.1"/>
    <property type="molecule type" value="Genomic_DNA"/>
</dbReference>
<accession>A0AAE3HII7</accession>
<dbReference type="Pfam" id="PF13681">
    <property type="entry name" value="PilX"/>
    <property type="match status" value="1"/>
</dbReference>
<dbReference type="InterPro" id="IPR025205">
    <property type="entry name" value="PilX/PilW_C"/>
</dbReference>
<feature type="domain" description="Type 4 fimbrial biogenesis protein PilX N-terminal" evidence="2">
    <location>
        <begin position="9"/>
        <end position="59"/>
    </location>
</feature>
<sequence length="170" mass="18415">MASLNNHQKGAALIVSLLLLLVMTLLGISAVTTTTMEEKMAGNIRNKHVSFQAAETALRAGEQVAANLDPDTTFNGASGLYPRTEVGDTNYPIWMQTSGINWQGVSGVKGVVQDPVYVVEDFSNAPRDKNCMLELPPPPGCMLPIYRVTAKGWGQNTNAETMLQSTYKQL</sequence>
<feature type="domain" description="PilX/PilW C-terminal" evidence="1">
    <location>
        <begin position="85"/>
        <end position="168"/>
    </location>
</feature>
<reference evidence="3" key="1">
    <citation type="submission" date="2022-08" db="EMBL/GenBank/DDBJ databases">
        <title>Genomic Encyclopedia of Type Strains, Phase III (KMG-III): the genomes of soil and plant-associated and newly described type strains.</title>
        <authorList>
            <person name="Whitman W."/>
        </authorList>
    </citation>
    <scope>NUCLEOTIDE SEQUENCE</scope>
    <source>
        <strain evidence="3">HMT 1</strain>
    </source>
</reference>